<proteinExistence type="inferred from homology"/>
<name>A0ABT5K776_9BURK</name>
<comment type="similarity">
    <text evidence="2">Belongs to the GtrA family.</text>
</comment>
<keyword evidence="9" id="KW-1185">Reference proteome</keyword>
<dbReference type="Proteomes" id="UP001221208">
    <property type="component" value="Unassembled WGS sequence"/>
</dbReference>
<evidence type="ECO:0000256" key="1">
    <source>
        <dbReference type="ARBA" id="ARBA00004141"/>
    </source>
</evidence>
<gene>
    <name evidence="8" type="ORF">OIK44_25000</name>
</gene>
<evidence type="ECO:0000256" key="4">
    <source>
        <dbReference type="ARBA" id="ARBA00022989"/>
    </source>
</evidence>
<evidence type="ECO:0000256" key="5">
    <source>
        <dbReference type="ARBA" id="ARBA00023136"/>
    </source>
</evidence>
<comment type="caution">
    <text evidence="8">The sequence shown here is derived from an EMBL/GenBank/DDBJ whole genome shotgun (WGS) entry which is preliminary data.</text>
</comment>
<feature type="transmembrane region" description="Helical" evidence="6">
    <location>
        <begin position="7"/>
        <end position="26"/>
    </location>
</feature>
<sequence>MRFLKYAVTQVGCFIVDFVAFAAFLHMSQSPAGSNALAKVLSGLLAFYIHRHYTFADRQEQQGRQAGRYIALWAINIPFTSAMVELINMAIGIPYVAKIGSDGISFCLNYLISKKFIFNSSGK</sequence>
<dbReference type="InterPro" id="IPR051401">
    <property type="entry name" value="GtrA_CellWall_Glycosyl"/>
</dbReference>
<dbReference type="PANTHER" id="PTHR38459:SF1">
    <property type="entry name" value="PROPHAGE BACTOPRENOL-LINKED GLUCOSE TRANSLOCASE HOMOLOG"/>
    <property type="match status" value="1"/>
</dbReference>
<evidence type="ECO:0000256" key="3">
    <source>
        <dbReference type="ARBA" id="ARBA00022692"/>
    </source>
</evidence>
<protein>
    <submittedName>
        <fullName evidence="8">GtrA family protein</fullName>
    </submittedName>
</protein>
<dbReference type="InterPro" id="IPR007267">
    <property type="entry name" value="GtrA_DPMS_TM"/>
</dbReference>
<evidence type="ECO:0000256" key="2">
    <source>
        <dbReference type="ARBA" id="ARBA00009399"/>
    </source>
</evidence>
<keyword evidence="5 6" id="KW-0472">Membrane</keyword>
<evidence type="ECO:0000313" key="9">
    <source>
        <dbReference type="Proteomes" id="UP001221208"/>
    </source>
</evidence>
<dbReference type="EMBL" id="JAQQXR010000020">
    <property type="protein sequence ID" value="MDC8760848.1"/>
    <property type="molecule type" value="Genomic_DNA"/>
</dbReference>
<feature type="transmembrane region" description="Helical" evidence="6">
    <location>
        <begin position="32"/>
        <end position="49"/>
    </location>
</feature>
<evidence type="ECO:0000259" key="7">
    <source>
        <dbReference type="Pfam" id="PF04138"/>
    </source>
</evidence>
<dbReference type="RefSeq" id="WP_273674882.1">
    <property type="nucleotide sequence ID" value="NZ_JAQQXR010000020.1"/>
</dbReference>
<organism evidence="8 9">
    <name type="scientific">Janthinobacterium fluminis</name>
    <dbReference type="NCBI Taxonomy" id="2987524"/>
    <lineage>
        <taxon>Bacteria</taxon>
        <taxon>Pseudomonadati</taxon>
        <taxon>Pseudomonadota</taxon>
        <taxon>Betaproteobacteria</taxon>
        <taxon>Burkholderiales</taxon>
        <taxon>Oxalobacteraceae</taxon>
        <taxon>Janthinobacterium</taxon>
    </lineage>
</organism>
<feature type="transmembrane region" description="Helical" evidence="6">
    <location>
        <begin position="70"/>
        <end position="97"/>
    </location>
</feature>
<keyword evidence="3 6" id="KW-0812">Transmembrane</keyword>
<dbReference type="Pfam" id="PF04138">
    <property type="entry name" value="GtrA_DPMS_TM"/>
    <property type="match status" value="1"/>
</dbReference>
<dbReference type="PANTHER" id="PTHR38459">
    <property type="entry name" value="PROPHAGE BACTOPRENOL-LINKED GLUCOSE TRANSLOCASE HOMOLOG"/>
    <property type="match status" value="1"/>
</dbReference>
<feature type="domain" description="GtrA/DPMS transmembrane" evidence="7">
    <location>
        <begin position="5"/>
        <end position="118"/>
    </location>
</feature>
<accession>A0ABT5K776</accession>
<evidence type="ECO:0000256" key="6">
    <source>
        <dbReference type="SAM" id="Phobius"/>
    </source>
</evidence>
<comment type="subcellular location">
    <subcellularLocation>
        <location evidence="1">Membrane</location>
        <topology evidence="1">Multi-pass membrane protein</topology>
    </subcellularLocation>
</comment>
<evidence type="ECO:0000313" key="8">
    <source>
        <dbReference type="EMBL" id="MDC8760848.1"/>
    </source>
</evidence>
<keyword evidence="4 6" id="KW-1133">Transmembrane helix</keyword>
<reference evidence="8 9" key="1">
    <citation type="submission" date="2022-10" db="EMBL/GenBank/DDBJ databases">
        <title>Janthinobacterium sp. hw3 Genome sequencing.</title>
        <authorList>
            <person name="Park S."/>
        </authorList>
    </citation>
    <scope>NUCLEOTIDE SEQUENCE [LARGE SCALE GENOMIC DNA]</scope>
    <source>
        <strain evidence="9">hw3</strain>
    </source>
</reference>